<feature type="compositionally biased region" description="Polar residues" evidence="5">
    <location>
        <begin position="37"/>
        <end position="50"/>
    </location>
</feature>
<evidence type="ECO:0000259" key="6">
    <source>
        <dbReference type="Pfam" id="PF11262"/>
    </source>
</evidence>
<feature type="compositionally biased region" description="Basic and acidic residues" evidence="5">
    <location>
        <begin position="1872"/>
        <end position="1892"/>
    </location>
</feature>
<feature type="region of interest" description="Disordered" evidence="5">
    <location>
        <begin position="585"/>
        <end position="625"/>
    </location>
</feature>
<evidence type="ECO:0000256" key="5">
    <source>
        <dbReference type="SAM" id="MobiDB-lite"/>
    </source>
</evidence>
<feature type="compositionally biased region" description="Basic and acidic residues" evidence="5">
    <location>
        <begin position="2298"/>
        <end position="2311"/>
    </location>
</feature>
<dbReference type="PANTHER" id="PTHR21597:SF0">
    <property type="entry name" value="THO COMPLEX SUBUNIT 2"/>
    <property type="match status" value="1"/>
</dbReference>
<evidence type="ECO:0000256" key="4">
    <source>
        <dbReference type="ARBA" id="ARBA00023242"/>
    </source>
</evidence>
<accession>A0A8H7AWH9</accession>
<proteinExistence type="inferred from homology"/>
<feature type="region of interest" description="Disordered" evidence="5">
    <location>
        <begin position="1"/>
        <end position="130"/>
    </location>
</feature>
<evidence type="ECO:0000256" key="1">
    <source>
        <dbReference type="ARBA" id="ARBA00004123"/>
    </source>
</evidence>
<feature type="compositionally biased region" description="Basic and acidic residues" evidence="5">
    <location>
        <begin position="1773"/>
        <end position="1804"/>
    </location>
</feature>
<feature type="compositionally biased region" description="Low complexity" evidence="5">
    <location>
        <begin position="2167"/>
        <end position="2184"/>
    </location>
</feature>
<feature type="compositionally biased region" description="Basic and acidic residues" evidence="5">
    <location>
        <begin position="13"/>
        <end position="25"/>
    </location>
</feature>
<keyword evidence="4" id="KW-0539">Nucleus</keyword>
<comment type="subcellular location">
    <subcellularLocation>
        <location evidence="1">Nucleus</location>
    </subcellularLocation>
</comment>
<feature type="compositionally biased region" description="Basic and acidic residues" evidence="5">
    <location>
        <begin position="1747"/>
        <end position="1761"/>
    </location>
</feature>
<feature type="compositionally biased region" description="Basic and acidic residues" evidence="5">
    <location>
        <begin position="1993"/>
        <end position="2010"/>
    </location>
</feature>
<dbReference type="InterPro" id="IPR021726">
    <property type="entry name" value="THO_THOC2_N"/>
</dbReference>
<feature type="compositionally biased region" description="Basic and acidic residues" evidence="5">
    <location>
        <begin position="2036"/>
        <end position="2059"/>
    </location>
</feature>
<feature type="region of interest" description="Disordered" evidence="5">
    <location>
        <begin position="1583"/>
        <end position="1603"/>
    </location>
</feature>
<feature type="compositionally biased region" description="Pro residues" evidence="5">
    <location>
        <begin position="2423"/>
        <end position="2439"/>
    </location>
</feature>
<dbReference type="GO" id="GO:0006397">
    <property type="term" value="P:mRNA processing"/>
    <property type="evidence" value="ECO:0007669"/>
    <property type="project" value="InterPro"/>
</dbReference>
<feature type="region of interest" description="Disordered" evidence="5">
    <location>
        <begin position="1638"/>
        <end position="2543"/>
    </location>
</feature>
<sequence>MAPAGGGKRKRGDRTWSGDNSHDGQRPSPHRPGNLHLAQNNQGQPSNYGRDQSENRGRGARRPSRGGRGTVNPQSPTTNRNSMNIPVSKPTSPVQRPTDAQPTHQSNGVLSTTTKMDAAIPPSSDTIAEPRPFDYSYITEEIREQWDSSGSLSVTEKGRELRDNGDYVELGMLFQELLFAGMSGRIPPAEAGAVVRNIAWPGQSASDTEKNTGTEISAKLSDVQLVFLDTISVFVAETPVSPQAFSAVVQSSGIPPALLRQELDVKFLEKMGLIRTTFGRTAVRKTTNLLYRQANFNLLREESEGFAKLMTELFTTSGNEPPTAEVVEDTVERVKAMIGSFDLDVGRALDVVLDVFGAVLVKQFRFFVKFLRASPWWPREEDHRHGRNDITRLGGLPQWALPGFTAWHLDDSQRADLLKLTEERDRVFWARARDVGLQAFYEIGREQVANVETKNALPRVTTESAEPSAKEKFMQDWVKQTGTSPPGGNVDAAQLLGFKLRFYSSSVARTESDTLPDNLIYLSALLIKVGFISLKDLYNHIWRADEDMEALRQERIKEKAERERASRPGQGAKNALLTAGALVDDTLPMPPRLRDSATRAGTPSKDPESDKVGSSTEKKDALPEPADQKIPLLKSLLAIGAIPESLFILGKFPWIVDLYPELPEYINRIIHHSLSKIYGTIKPTASDSTLQHQKPSSEPDIVGLPKGQIRLTQAPPRKVLRWALLDRDDSGTDSLDYRFYWDEWSDSIPVCQTVDDLFTLCDTFLNLTGIKIGQDPALLVKFARIGKHSIAEDKSESNLERWSELCKRLLVPALSLTKSNPGVVNEVFELLSNFSIETRYLIYQEWSGGRTSKTPDMKTAADQAKAETRDTLKRLSRTNVRPMARALAKIAYSNPHIVINTAISQIEVYDNLAEVFVEGARYFTDLGYDVLTWSLISALGRAGRSRVQESGLVTSRWLTALAYFAGKMFKRYNIMRPGPVLQYVTDQLIKGNPTDLIVLEQIILFMAGIVTDASYNDTQLLAMGGGELLRSQTILQLLDKRHESRLTSRRLMRSLKESDLAGKLLLAIAIQRQASVFNLEDANAPLKLLGNLYDEIQRVLTQYLDLLHSNLSPEEYESAVPDVAQLIVSYKVQPEVAFWISRPNLSRRIAEYDKAMHVNGAQKKNEDLIPKDLEQGDVDMADQIDGAGEDEGEALETEPVMESAATPTAAEINGVDSNPESPTKPAGEEVSISEEHDQQWHPVLQPIMDSIRPSLPGEVSNVIGLGFYVTFWQLALYDVTIPGKSYEDELSRQHKRIATISSNRADVTALGARKREADKKQISNLIDRILTENKEHLKAFAESKARLSKEKNNWFVGTHGKSEMLNSALMEHCFLPRILLSPLDSLFSFKFLKFLHTSGTSNFRTMGFYDLIFRQNRLTSLIFMCTSKEADNLGRFLHEILRDLARWHRDRNMYEREAWGSKMTLPGFAKKVSSTGKPESFLHYEDFRRLLYKWHQHLAIALQTCLSSTEYMHIRNAISVLKAVAENFPAITFHGAQLQKLVSALGESDQGDIKVPSLSLMADLIKAQKSWILPQAFRKGQEKPLVNSAIPPGTSTPGPAAQSLNAEAGEFKPSSSSGADQNFVQKPVIEVNADHHEIKETQMTDVGPTAAGSTNSSRGEIKDETTELPTVPRVEPETGAEIPTVSETVTQDLRLSGSSTPLSAKIPSSEMRQQDGNNEASTQQSRTMPQRPDPTSGPLQPHPNLPHRPERTEPRHIRPSDARIPSRPPPHVDSPRDQRDNRSHERPSSGRYGENHSDAAEHPPQHSRPHERRPERFDSGPERGDRPRSQERNAGPRYPPQDRRNQPSFRENGTSGWQSERSGHVRPPADSPRNKSEHERRQQERPPRDHHMGPPRGPQSANTEAANINPERAALITGSAGSRNGISIRGQGEDKLDRGSRPTSPKGDHDSRHPARRERADDRQEQFDRRSADFDPRHRDRHDSSFGGGPRAPHSDRPNRSGDSFPRDVRYQPPQQYVEVDMNHGRLNQDNAPPARHHEQASDRSEHSNDVPSGPRDRNPPSTSRGRNAHPVQAQPVPQHSPSNHVQSSMGAPDRPAPTGPASRSHTRGQAFQEQQTTSNPSTPADTSGVHPDRLALVSLSAEGPPPRTQSYSSKPSSAQTSPTSVPSGPRGSAPSGAPSGPAPIIRGPPSGPQGNGRNNRHPLAAVNNTLQQAGQGQNIRGRGGSRMSNGPPMPHSGPPTPTAGPGQGPRSEVTIPPLQDQGRADLFSRADQDVNGRRLPSQRRDDLAPERPPPSGRRGDLMDEASESRRGSSRHSGSSRTHSPDGDGTGRRNERGQGSHRDRETYRSERDGDGRDYHGRDRVGGDLGRDRRGGGEGEDRPPREPSSRQQRDDAQNSHPPPQAPQRRSTRRDPASSDLPSNSIPPPHGPSAQGPPPPPYDDRGRRRGYQSGPGPGAGPSTRGDERDHQQRGGGWGGGDRDMRDRESRAPPARDLRGPDPGLRDGNDLPPRKHPRAEEGGPYGGGGRGGNRMASESKRPRRGV</sequence>
<feature type="compositionally biased region" description="Basic and acidic residues" evidence="5">
    <location>
        <begin position="605"/>
        <end position="622"/>
    </location>
</feature>
<feature type="compositionally biased region" description="Polar residues" evidence="5">
    <location>
        <begin position="2102"/>
        <end position="2126"/>
    </location>
</feature>
<feature type="domain" description="THO complex subunitTHOC2 C-terminal" evidence="6">
    <location>
        <begin position="1261"/>
        <end position="1564"/>
    </location>
</feature>
<dbReference type="Pfam" id="PF11732">
    <property type="entry name" value="Thoc2"/>
    <property type="match status" value="1"/>
</dbReference>
<comment type="similarity">
    <text evidence="2">Belongs to the THOC2 family.</text>
</comment>
<feature type="compositionally biased region" description="Polar residues" evidence="5">
    <location>
        <begin position="2149"/>
        <end position="2166"/>
    </location>
</feature>
<feature type="compositionally biased region" description="Polar residues" evidence="5">
    <location>
        <begin position="2076"/>
        <end position="2090"/>
    </location>
</feature>
<comment type="caution">
    <text evidence="9">The sequence shown here is derived from an EMBL/GenBank/DDBJ whole genome shotgun (WGS) entry which is preliminary data.</text>
</comment>
<feature type="compositionally biased region" description="Basic and acidic residues" evidence="5">
    <location>
        <begin position="1931"/>
        <end position="1984"/>
    </location>
</feature>
<dbReference type="EMBL" id="JAACFV010000001">
    <property type="protein sequence ID" value="KAF7514251.1"/>
    <property type="molecule type" value="Genomic_DNA"/>
</dbReference>
<feature type="compositionally biased region" description="Polar residues" evidence="5">
    <location>
        <begin position="2207"/>
        <end position="2219"/>
    </location>
</feature>
<dbReference type="InterPro" id="IPR021418">
    <property type="entry name" value="THO_THOC2_C"/>
</dbReference>
<feature type="domain" description="THO complex subunit 2 N-terminal" evidence="8">
    <location>
        <begin position="138"/>
        <end position="885"/>
    </location>
</feature>
<dbReference type="PANTHER" id="PTHR21597">
    <property type="entry name" value="THO2 PROTEIN"/>
    <property type="match status" value="1"/>
</dbReference>
<dbReference type="OrthoDB" id="29024at2759"/>
<keyword evidence="10" id="KW-1185">Reference proteome</keyword>
<feature type="compositionally biased region" description="Polar residues" evidence="5">
    <location>
        <begin position="1710"/>
        <end position="1728"/>
    </location>
</feature>
<dbReference type="GO" id="GO:0003729">
    <property type="term" value="F:mRNA binding"/>
    <property type="evidence" value="ECO:0007669"/>
    <property type="project" value="TreeGrafter"/>
</dbReference>
<feature type="compositionally biased region" description="Basic and acidic residues" evidence="5">
    <location>
        <begin position="2263"/>
        <end position="2290"/>
    </location>
</feature>
<evidence type="ECO:0000256" key="3">
    <source>
        <dbReference type="ARBA" id="ARBA00019596"/>
    </source>
</evidence>
<feature type="compositionally biased region" description="Basic and acidic residues" evidence="5">
    <location>
        <begin position="1812"/>
        <end position="1831"/>
    </location>
</feature>
<dbReference type="GO" id="GO:0006406">
    <property type="term" value="P:mRNA export from nucleus"/>
    <property type="evidence" value="ECO:0007669"/>
    <property type="project" value="InterPro"/>
</dbReference>
<evidence type="ECO:0000313" key="10">
    <source>
        <dbReference type="Proteomes" id="UP000606974"/>
    </source>
</evidence>
<dbReference type="Proteomes" id="UP000606974">
    <property type="component" value="Unassembled WGS sequence"/>
</dbReference>
<evidence type="ECO:0000313" key="9">
    <source>
        <dbReference type="EMBL" id="KAF7514251.1"/>
    </source>
</evidence>
<feature type="compositionally biased region" description="Polar residues" evidence="5">
    <location>
        <begin position="71"/>
        <end position="115"/>
    </location>
</feature>
<evidence type="ECO:0000256" key="2">
    <source>
        <dbReference type="ARBA" id="ARBA00007857"/>
    </source>
</evidence>
<protein>
    <recommendedName>
        <fullName evidence="3">THO complex subunit 2</fullName>
    </recommendedName>
</protein>
<dbReference type="GO" id="GO:0000445">
    <property type="term" value="C:THO complex part of transcription export complex"/>
    <property type="evidence" value="ECO:0007669"/>
    <property type="project" value="TreeGrafter"/>
</dbReference>
<feature type="compositionally biased region" description="Basic and acidic residues" evidence="5">
    <location>
        <begin position="2323"/>
        <end position="2396"/>
    </location>
</feature>
<dbReference type="Pfam" id="PF16134">
    <property type="entry name" value="THOC2_N"/>
    <property type="match status" value="1"/>
</dbReference>
<feature type="compositionally biased region" description="Basic and acidic residues" evidence="5">
    <location>
        <begin position="2478"/>
        <end position="2518"/>
    </location>
</feature>
<dbReference type="InterPro" id="IPR040007">
    <property type="entry name" value="Tho2"/>
</dbReference>
<feature type="compositionally biased region" description="Pro residues" evidence="5">
    <location>
        <begin position="2232"/>
        <end position="2243"/>
    </location>
</feature>
<gene>
    <name evidence="9" type="ORF">GJ744_000021</name>
</gene>
<feature type="domain" description="THO complex subunitTHOC2 N-terminal" evidence="7">
    <location>
        <begin position="887"/>
        <end position="962"/>
    </location>
</feature>
<dbReference type="InterPro" id="IPR032302">
    <property type="entry name" value="THOC2_N"/>
</dbReference>
<evidence type="ECO:0000259" key="8">
    <source>
        <dbReference type="Pfam" id="PF16134"/>
    </source>
</evidence>
<evidence type="ECO:0000259" key="7">
    <source>
        <dbReference type="Pfam" id="PF11732"/>
    </source>
</evidence>
<feature type="compositionally biased region" description="Polar residues" evidence="5">
    <location>
        <begin position="1685"/>
        <end position="1702"/>
    </location>
</feature>
<organism evidence="9 10">
    <name type="scientific">Endocarpon pusillum</name>
    <dbReference type="NCBI Taxonomy" id="364733"/>
    <lineage>
        <taxon>Eukaryota</taxon>
        <taxon>Fungi</taxon>
        <taxon>Dikarya</taxon>
        <taxon>Ascomycota</taxon>
        <taxon>Pezizomycotina</taxon>
        <taxon>Eurotiomycetes</taxon>
        <taxon>Chaetothyriomycetidae</taxon>
        <taxon>Verrucariales</taxon>
        <taxon>Verrucariaceae</taxon>
        <taxon>Endocarpon</taxon>
    </lineage>
</organism>
<dbReference type="Pfam" id="PF11262">
    <property type="entry name" value="Tho2"/>
    <property type="match status" value="1"/>
</dbReference>
<feature type="compositionally biased region" description="Polar residues" evidence="5">
    <location>
        <begin position="1593"/>
        <end position="1603"/>
    </location>
</feature>
<reference evidence="9" key="1">
    <citation type="submission" date="2020-02" db="EMBL/GenBank/DDBJ databases">
        <authorList>
            <person name="Palmer J.M."/>
        </authorList>
    </citation>
    <scope>NUCLEOTIDE SEQUENCE</scope>
    <source>
        <strain evidence="9">EPUS1.4</strain>
        <tissue evidence="9">Thallus</tissue>
    </source>
</reference>
<feature type="compositionally biased region" description="Polar residues" evidence="5">
    <location>
        <begin position="1846"/>
        <end position="1860"/>
    </location>
</feature>
<feature type="region of interest" description="Disordered" evidence="5">
    <location>
        <begin position="1191"/>
        <end position="1237"/>
    </location>
</feature>
<name>A0A8H7AWH9_9EURO</name>
<feature type="compositionally biased region" description="Gly residues" evidence="5">
    <location>
        <begin position="2520"/>
        <end position="2529"/>
    </location>
</feature>